<organism evidence="2 3">
    <name type="scientific">Pseudomonas trivialis</name>
    <dbReference type="NCBI Taxonomy" id="200450"/>
    <lineage>
        <taxon>Bacteria</taxon>
        <taxon>Pseudomonadati</taxon>
        <taxon>Pseudomonadota</taxon>
        <taxon>Gammaproteobacteria</taxon>
        <taxon>Pseudomonadales</taxon>
        <taxon>Pseudomonadaceae</taxon>
        <taxon>Pseudomonas</taxon>
    </lineage>
</organism>
<feature type="transmembrane region" description="Helical" evidence="1">
    <location>
        <begin position="58"/>
        <end position="81"/>
    </location>
</feature>
<dbReference type="PATRIC" id="fig|200450.4.peg.2067"/>
<dbReference type="EMBL" id="JYLK01000001">
    <property type="protein sequence ID" value="KRP63343.1"/>
    <property type="molecule type" value="Genomic_DNA"/>
</dbReference>
<reference evidence="2 3" key="1">
    <citation type="submission" date="2015-02" db="EMBL/GenBank/DDBJ databases">
        <title>Two Pseudomonas sp. nov. isolated from raw milk.</title>
        <authorList>
            <person name="Wenning M."/>
            <person name="von Neubeck M."/>
            <person name="Huptas C."/>
            <person name="Scherer S."/>
        </authorList>
    </citation>
    <scope>NUCLEOTIDE SEQUENCE [LARGE SCALE GENOMIC DNA]</scope>
    <source>
        <strain evidence="2 3">DSM 14937</strain>
    </source>
</reference>
<accession>A0A0R2ZRD5</accession>
<evidence type="ECO:0000256" key="1">
    <source>
        <dbReference type="SAM" id="Phobius"/>
    </source>
</evidence>
<keyword evidence="1" id="KW-0812">Transmembrane</keyword>
<dbReference type="Proteomes" id="UP000052019">
    <property type="component" value="Unassembled WGS sequence"/>
</dbReference>
<name>A0A0R2ZRD5_9PSED</name>
<sequence>MSATALEITEACSTGRELECTKATYIEGAKLVGAVGGSYWGGMVLVEDVEKIPLHLKYWMVVPTLVTYLSFAGMFISWLFITD</sequence>
<keyword evidence="1" id="KW-0472">Membrane</keyword>
<comment type="caution">
    <text evidence="2">The sequence shown here is derived from an EMBL/GenBank/DDBJ whole genome shotgun (WGS) entry which is preliminary data.</text>
</comment>
<protein>
    <submittedName>
        <fullName evidence="2">Uncharacterized protein</fullName>
    </submittedName>
</protein>
<evidence type="ECO:0000313" key="3">
    <source>
        <dbReference type="Proteomes" id="UP000052019"/>
    </source>
</evidence>
<gene>
    <name evidence="2" type="ORF">TU79_02925</name>
</gene>
<proteinExistence type="predicted"/>
<evidence type="ECO:0000313" key="2">
    <source>
        <dbReference type="EMBL" id="KRP63343.1"/>
    </source>
</evidence>
<keyword evidence="1" id="KW-1133">Transmembrane helix</keyword>
<dbReference type="AlphaFoldDB" id="A0A0R2ZRD5"/>